<keyword evidence="4" id="KW-0238">DNA-binding</keyword>
<evidence type="ECO:0000256" key="2">
    <source>
        <dbReference type="ARBA" id="ARBA00023015"/>
    </source>
</evidence>
<evidence type="ECO:0000256" key="1">
    <source>
        <dbReference type="ARBA" id="ARBA00010641"/>
    </source>
</evidence>
<dbReference type="InterPro" id="IPR013324">
    <property type="entry name" value="RNA_pol_sigma_r3/r4-like"/>
</dbReference>
<dbReference type="SUPFAM" id="SSF88659">
    <property type="entry name" value="Sigma3 and sigma4 domains of RNA polymerase sigma factors"/>
    <property type="match status" value="1"/>
</dbReference>
<dbReference type="EMBL" id="JACHMM010000001">
    <property type="protein sequence ID" value="MBB5787310.1"/>
    <property type="molecule type" value="Genomic_DNA"/>
</dbReference>
<keyword evidence="2" id="KW-0805">Transcription regulation</keyword>
<dbReference type="NCBIfam" id="TIGR02937">
    <property type="entry name" value="sigma70-ECF"/>
    <property type="match status" value="1"/>
</dbReference>
<evidence type="ECO:0000313" key="10">
    <source>
        <dbReference type="Proteomes" id="UP000542813"/>
    </source>
</evidence>
<dbReference type="Gene3D" id="1.10.1740.10">
    <property type="match status" value="1"/>
</dbReference>
<name>A0A7W9GNT5_9ACTN</name>
<protein>
    <submittedName>
        <fullName evidence="9">RNA polymerase sigma-70 factor (ECF subfamily)</fullName>
    </submittedName>
</protein>
<gene>
    <name evidence="9" type="ORF">HD601_001885</name>
</gene>
<dbReference type="Pfam" id="PF08281">
    <property type="entry name" value="Sigma70_r4_2"/>
    <property type="match status" value="1"/>
</dbReference>
<dbReference type="InterPro" id="IPR014284">
    <property type="entry name" value="RNA_pol_sigma-70_dom"/>
</dbReference>
<comment type="caution">
    <text evidence="9">The sequence shown here is derived from an EMBL/GenBank/DDBJ whole genome shotgun (WGS) entry which is preliminary data.</text>
</comment>
<dbReference type="PANTHER" id="PTHR43133:SF8">
    <property type="entry name" value="RNA POLYMERASE SIGMA FACTOR HI_1459-RELATED"/>
    <property type="match status" value="1"/>
</dbReference>
<dbReference type="PANTHER" id="PTHR43133">
    <property type="entry name" value="RNA POLYMERASE ECF-TYPE SIGMA FACTO"/>
    <property type="match status" value="1"/>
</dbReference>
<keyword evidence="10" id="KW-1185">Reference proteome</keyword>
<dbReference type="GO" id="GO:0006352">
    <property type="term" value="P:DNA-templated transcription initiation"/>
    <property type="evidence" value="ECO:0007669"/>
    <property type="project" value="InterPro"/>
</dbReference>
<sequence length="208" mass="23428">MPAWSRPHRDHDPASGRTRSETRFETLFAAESRAILGYALRRVDAAEDAADVVAETFLVAWRRIDDVPAGSDARPWLYGVARRVVANQVRGTRRRTRLGERLRDELLTRPDVIRHDEDDAAATVREAMLRLSDDDRELLRLTSWEGLGPAELATAMSVPPATVRTRLHRARHRLRTELEALGWAGERQALTGHVNGDGRLSVRLEEGT</sequence>
<evidence type="ECO:0000256" key="4">
    <source>
        <dbReference type="ARBA" id="ARBA00023125"/>
    </source>
</evidence>
<dbReference type="InterPro" id="IPR039425">
    <property type="entry name" value="RNA_pol_sigma-70-like"/>
</dbReference>
<evidence type="ECO:0000259" key="7">
    <source>
        <dbReference type="Pfam" id="PF04542"/>
    </source>
</evidence>
<evidence type="ECO:0000313" key="9">
    <source>
        <dbReference type="EMBL" id="MBB5787310.1"/>
    </source>
</evidence>
<evidence type="ECO:0000259" key="8">
    <source>
        <dbReference type="Pfam" id="PF08281"/>
    </source>
</evidence>
<dbReference type="InterPro" id="IPR007627">
    <property type="entry name" value="RNA_pol_sigma70_r2"/>
</dbReference>
<evidence type="ECO:0000256" key="6">
    <source>
        <dbReference type="SAM" id="MobiDB-lite"/>
    </source>
</evidence>
<evidence type="ECO:0000256" key="3">
    <source>
        <dbReference type="ARBA" id="ARBA00023082"/>
    </source>
</evidence>
<reference evidence="9 10" key="1">
    <citation type="submission" date="2020-08" db="EMBL/GenBank/DDBJ databases">
        <title>Sequencing the genomes of 1000 actinobacteria strains.</title>
        <authorList>
            <person name="Klenk H.-P."/>
        </authorList>
    </citation>
    <scope>NUCLEOTIDE SEQUENCE [LARGE SCALE GENOMIC DNA]</scope>
    <source>
        <strain evidence="9 10">DSM 102122</strain>
    </source>
</reference>
<dbReference type="RefSeq" id="WP_184821287.1">
    <property type="nucleotide sequence ID" value="NZ_JACHMM010000001.1"/>
</dbReference>
<dbReference type="Gene3D" id="1.10.10.10">
    <property type="entry name" value="Winged helix-like DNA-binding domain superfamily/Winged helix DNA-binding domain"/>
    <property type="match status" value="1"/>
</dbReference>
<proteinExistence type="inferred from homology"/>
<accession>A0A7W9GNT5</accession>
<dbReference type="Pfam" id="PF04542">
    <property type="entry name" value="Sigma70_r2"/>
    <property type="match status" value="1"/>
</dbReference>
<dbReference type="AlphaFoldDB" id="A0A7W9GNT5"/>
<organism evidence="9 10">
    <name type="scientific">Jiangella mangrovi</name>
    <dbReference type="NCBI Taxonomy" id="1524084"/>
    <lineage>
        <taxon>Bacteria</taxon>
        <taxon>Bacillati</taxon>
        <taxon>Actinomycetota</taxon>
        <taxon>Actinomycetes</taxon>
        <taxon>Jiangellales</taxon>
        <taxon>Jiangellaceae</taxon>
        <taxon>Jiangella</taxon>
    </lineage>
</organism>
<keyword evidence="3" id="KW-0731">Sigma factor</keyword>
<dbReference type="Proteomes" id="UP000542813">
    <property type="component" value="Unassembled WGS sequence"/>
</dbReference>
<dbReference type="GO" id="GO:0003677">
    <property type="term" value="F:DNA binding"/>
    <property type="evidence" value="ECO:0007669"/>
    <property type="project" value="UniProtKB-KW"/>
</dbReference>
<feature type="domain" description="RNA polymerase sigma-70 region 2" evidence="7">
    <location>
        <begin position="27"/>
        <end position="95"/>
    </location>
</feature>
<evidence type="ECO:0000256" key="5">
    <source>
        <dbReference type="ARBA" id="ARBA00023163"/>
    </source>
</evidence>
<feature type="region of interest" description="Disordered" evidence="6">
    <location>
        <begin position="1"/>
        <end position="20"/>
    </location>
</feature>
<keyword evidence="5" id="KW-0804">Transcription</keyword>
<comment type="similarity">
    <text evidence="1">Belongs to the sigma-70 factor family. ECF subfamily.</text>
</comment>
<feature type="compositionally biased region" description="Basic and acidic residues" evidence="6">
    <location>
        <begin position="7"/>
        <end position="20"/>
    </location>
</feature>
<dbReference type="GO" id="GO:0016987">
    <property type="term" value="F:sigma factor activity"/>
    <property type="evidence" value="ECO:0007669"/>
    <property type="project" value="UniProtKB-KW"/>
</dbReference>
<feature type="domain" description="RNA polymerase sigma factor 70 region 4 type 2" evidence="8">
    <location>
        <begin position="124"/>
        <end position="174"/>
    </location>
</feature>
<dbReference type="InterPro" id="IPR013325">
    <property type="entry name" value="RNA_pol_sigma_r2"/>
</dbReference>
<dbReference type="InterPro" id="IPR013249">
    <property type="entry name" value="RNA_pol_sigma70_r4_t2"/>
</dbReference>
<dbReference type="InterPro" id="IPR036388">
    <property type="entry name" value="WH-like_DNA-bd_sf"/>
</dbReference>
<dbReference type="SUPFAM" id="SSF88946">
    <property type="entry name" value="Sigma2 domain of RNA polymerase sigma factors"/>
    <property type="match status" value="1"/>
</dbReference>